<dbReference type="InterPro" id="IPR036291">
    <property type="entry name" value="NAD(P)-bd_dom_sf"/>
</dbReference>
<organism evidence="3 4">
    <name type="scientific">Kitasatospora cathayae</name>
    <dbReference type="NCBI Taxonomy" id="3004092"/>
    <lineage>
        <taxon>Bacteria</taxon>
        <taxon>Bacillati</taxon>
        <taxon>Actinomycetota</taxon>
        <taxon>Actinomycetes</taxon>
        <taxon>Kitasatosporales</taxon>
        <taxon>Streptomycetaceae</taxon>
        <taxon>Kitasatospora</taxon>
    </lineage>
</organism>
<name>A0ABY7QD25_9ACTN</name>
<dbReference type="InterPro" id="IPR051267">
    <property type="entry name" value="STEAP_metalloreductase"/>
</dbReference>
<evidence type="ECO:0000313" key="4">
    <source>
        <dbReference type="Proteomes" id="UP001212821"/>
    </source>
</evidence>
<evidence type="ECO:0000256" key="1">
    <source>
        <dbReference type="ARBA" id="ARBA00023002"/>
    </source>
</evidence>
<dbReference type="InterPro" id="IPR028939">
    <property type="entry name" value="P5C_Rdtase_cat_N"/>
</dbReference>
<dbReference type="SUPFAM" id="SSF51735">
    <property type="entry name" value="NAD(P)-binding Rossmann-fold domains"/>
    <property type="match status" value="1"/>
</dbReference>
<dbReference type="EMBL" id="CP115450">
    <property type="protein sequence ID" value="WBP90673.1"/>
    <property type="molecule type" value="Genomic_DNA"/>
</dbReference>
<dbReference type="RefSeq" id="WP_270149607.1">
    <property type="nucleotide sequence ID" value="NZ_CP115450.1"/>
</dbReference>
<sequence>MRIGIIGTGVVGQTLGTKLVSLGHQVMLGSRTKDNEKGLAWTRQAGPGGSTGTFAEAAAFGEVVLNATGGTVSLEALRAAGAEHLAGKLLIDVSNPLVFGPDGGVTLAPVNTDSVGEQIQREFPEARVVKALNTLNCALMVEPGKLAGEHNLFIAGNDAGAKAETVALLGEFGWPAGWIVDLGDITGARATEMMMPFWLRMMGHFGNAEFNYSFKRPR</sequence>
<evidence type="ECO:0000313" key="3">
    <source>
        <dbReference type="EMBL" id="WBP90673.1"/>
    </source>
</evidence>
<proteinExistence type="predicted"/>
<protein>
    <submittedName>
        <fullName evidence="3">NAD(P)-binding domain-containing protein</fullName>
    </submittedName>
</protein>
<dbReference type="Pfam" id="PF03807">
    <property type="entry name" value="F420_oxidored"/>
    <property type="match status" value="1"/>
</dbReference>
<dbReference type="Proteomes" id="UP001212821">
    <property type="component" value="Chromosome"/>
</dbReference>
<reference evidence="4" key="1">
    <citation type="submission" date="2022-12" db="EMBL/GenBank/DDBJ databases">
        <authorList>
            <person name="Mo P."/>
        </authorList>
    </citation>
    <scope>NUCLEOTIDE SEQUENCE [LARGE SCALE GENOMIC DNA]</scope>
    <source>
        <strain evidence="4">HUAS 3-15</strain>
    </source>
</reference>
<keyword evidence="4" id="KW-1185">Reference proteome</keyword>
<accession>A0ABY7QD25</accession>
<dbReference type="PANTHER" id="PTHR14239">
    <property type="entry name" value="DUDULIN-RELATED"/>
    <property type="match status" value="1"/>
</dbReference>
<keyword evidence="1" id="KW-0560">Oxidoreductase</keyword>
<feature type="domain" description="Pyrroline-5-carboxylate reductase catalytic N-terminal" evidence="2">
    <location>
        <begin position="2"/>
        <end position="96"/>
    </location>
</feature>
<dbReference type="Gene3D" id="3.40.50.720">
    <property type="entry name" value="NAD(P)-binding Rossmann-like Domain"/>
    <property type="match status" value="1"/>
</dbReference>
<gene>
    <name evidence="3" type="ORF">O1G21_35600</name>
</gene>
<dbReference type="PANTHER" id="PTHR14239:SF10">
    <property type="entry name" value="REDUCTASE"/>
    <property type="match status" value="1"/>
</dbReference>
<evidence type="ECO:0000259" key="2">
    <source>
        <dbReference type="Pfam" id="PF03807"/>
    </source>
</evidence>